<feature type="chain" id="PRO_5015580044" evidence="1">
    <location>
        <begin position="28"/>
        <end position="66"/>
    </location>
</feature>
<evidence type="ECO:0000313" key="2">
    <source>
        <dbReference type="EMBL" id="PRB95164.1"/>
    </source>
</evidence>
<evidence type="ECO:0000313" key="3">
    <source>
        <dbReference type="Proteomes" id="UP000239458"/>
    </source>
</evidence>
<feature type="signal peptide" evidence="1">
    <location>
        <begin position="1"/>
        <end position="27"/>
    </location>
</feature>
<comment type="caution">
    <text evidence="2">The sequence shown here is derived from an EMBL/GenBank/DDBJ whole genome shotgun (WGS) entry which is preliminary data.</text>
</comment>
<protein>
    <submittedName>
        <fullName evidence="2">ShlB family hemolysin secretion/activation protein</fullName>
    </submittedName>
</protein>
<feature type="non-terminal residue" evidence="2">
    <location>
        <position position="66"/>
    </location>
</feature>
<accession>A0A2S9DC89</accession>
<evidence type="ECO:0000256" key="1">
    <source>
        <dbReference type="SAM" id="SignalP"/>
    </source>
</evidence>
<dbReference type="AlphaFoldDB" id="A0A2S9DC89"/>
<dbReference type="EMBL" id="PCQE01000050">
    <property type="protein sequence ID" value="PRB95164.1"/>
    <property type="molecule type" value="Genomic_DNA"/>
</dbReference>
<keyword evidence="1" id="KW-0732">Signal</keyword>
<gene>
    <name evidence="2" type="ORF">CQ006_22610</name>
</gene>
<dbReference type="Proteomes" id="UP000239458">
    <property type="component" value="Unassembled WGS sequence"/>
</dbReference>
<reference evidence="2 3" key="1">
    <citation type="submission" date="2017-09" db="EMBL/GenBank/DDBJ databases">
        <title>Genomic, metabolic, and phenotypic characteristics of bacterial isolates from the natural microbiome of the model nematode Caenorhabditis elegans.</title>
        <authorList>
            <person name="Zimmermann J."/>
            <person name="Obeng N."/>
            <person name="Yang W."/>
            <person name="Obeng O."/>
            <person name="Kissoyan K."/>
            <person name="Pees B."/>
            <person name="Dirksen P."/>
            <person name="Hoppner M."/>
            <person name="Franke A."/>
            <person name="Rosenstiel P."/>
            <person name="Leippe M."/>
            <person name="Dierking K."/>
            <person name="Kaleta C."/>
            <person name="Schulenburg H."/>
        </authorList>
    </citation>
    <scope>NUCLEOTIDE SEQUENCE [LARGE SCALE GENOMIC DNA]</scope>
    <source>
        <strain evidence="2 3">MYb184</strain>
    </source>
</reference>
<name>A0A2S9DC89_PSECE</name>
<sequence length="66" mass="7493">MSSLLPWTRLLLCTFLLTCMGLNSASAAPTPGDQDLIRDRQNRLLEEQQRRLQELQDLPGKADKPQ</sequence>
<organism evidence="2 3">
    <name type="scientific">Pseudomonas cedrina</name>
    <dbReference type="NCBI Taxonomy" id="651740"/>
    <lineage>
        <taxon>Bacteria</taxon>
        <taxon>Pseudomonadati</taxon>
        <taxon>Pseudomonadota</taxon>
        <taxon>Gammaproteobacteria</taxon>
        <taxon>Pseudomonadales</taxon>
        <taxon>Pseudomonadaceae</taxon>
        <taxon>Pseudomonas</taxon>
    </lineage>
</organism>
<proteinExistence type="predicted"/>